<dbReference type="Proteomes" id="UP000246114">
    <property type="component" value="Unassembled WGS sequence"/>
</dbReference>
<dbReference type="EMBL" id="QAMZ01000018">
    <property type="protein sequence ID" value="PWL54823.1"/>
    <property type="molecule type" value="Genomic_DNA"/>
</dbReference>
<evidence type="ECO:0000256" key="1">
    <source>
        <dbReference type="SAM" id="Coils"/>
    </source>
</evidence>
<dbReference type="EMBL" id="FOOE01000017">
    <property type="protein sequence ID" value="SFF96057.1"/>
    <property type="molecule type" value="Genomic_DNA"/>
</dbReference>
<feature type="coiled-coil region" evidence="1">
    <location>
        <begin position="5"/>
        <end position="32"/>
    </location>
</feature>
<dbReference type="Proteomes" id="UP000182135">
    <property type="component" value="Unassembled WGS sequence"/>
</dbReference>
<dbReference type="OrthoDB" id="9909013at2"/>
<keyword evidence="4" id="KW-1185">Reference proteome</keyword>
<dbReference type="AlphaFoldDB" id="A0A1I2N2V0"/>
<evidence type="ECO:0000313" key="3">
    <source>
        <dbReference type="EMBL" id="SFF96057.1"/>
    </source>
</evidence>
<reference evidence="2 5" key="2">
    <citation type="submission" date="2018-03" db="EMBL/GenBank/DDBJ databases">
        <title>The uncultured portion of the human microbiome is neutrally assembled.</title>
        <authorList>
            <person name="Jeraldo P."/>
            <person name="Boardman L."/>
            <person name="White B.A."/>
            <person name="Nelson H."/>
            <person name="Goldenfeld N."/>
            <person name="Chia N."/>
        </authorList>
    </citation>
    <scope>NUCLEOTIDE SEQUENCE [LARGE SCALE GENOMIC DNA]</scope>
    <source>
        <strain evidence="2">CIM:MAG 903</strain>
    </source>
</reference>
<dbReference type="eggNOG" id="ENOG50324U9">
    <property type="taxonomic scope" value="Bacteria"/>
</dbReference>
<dbReference type="STRING" id="1529.SAMN04487885_11764"/>
<dbReference type="RefSeq" id="WP_027639166.1">
    <property type="nucleotide sequence ID" value="NZ_BAAACD010000003.1"/>
</dbReference>
<protein>
    <submittedName>
        <fullName evidence="3">Uncharacterized protein</fullName>
    </submittedName>
</protein>
<proteinExistence type="predicted"/>
<accession>A0A1I2N2V0</accession>
<name>A0A1I2N2V0_9CLOT</name>
<evidence type="ECO:0000313" key="5">
    <source>
        <dbReference type="Proteomes" id="UP000246114"/>
    </source>
</evidence>
<evidence type="ECO:0000313" key="4">
    <source>
        <dbReference type="Proteomes" id="UP000182135"/>
    </source>
</evidence>
<keyword evidence="1" id="KW-0175">Coiled coil</keyword>
<gene>
    <name evidence="2" type="ORF">DBY38_03300</name>
    <name evidence="3" type="ORF">SAMN04487885_11764</name>
</gene>
<reference evidence="3 4" key="1">
    <citation type="submission" date="2016-10" db="EMBL/GenBank/DDBJ databases">
        <authorList>
            <person name="de Groot N.N."/>
        </authorList>
    </citation>
    <scope>NUCLEOTIDE SEQUENCE [LARGE SCALE GENOMIC DNA]</scope>
    <source>
        <strain evidence="3 4">NLAE-zl-G419</strain>
    </source>
</reference>
<sequence length="146" mass="16959">MSVGKNAIHKEVLQINASIKKLEEKKINMLREIPFTKWTDLTNALQRISTNMVLIIDIQNEMSALNKIYESKEDIKIRKQELNSALNEIRERLRPLVEIKNSILAEYGAEFGNEIQNIYLQIEALEKKKKNFSIISDLVNNPENFT</sequence>
<organism evidence="3 4">
    <name type="scientific">Clostridium cadaveris</name>
    <dbReference type="NCBI Taxonomy" id="1529"/>
    <lineage>
        <taxon>Bacteria</taxon>
        <taxon>Bacillati</taxon>
        <taxon>Bacillota</taxon>
        <taxon>Clostridia</taxon>
        <taxon>Eubacteriales</taxon>
        <taxon>Clostridiaceae</taxon>
        <taxon>Clostridium</taxon>
    </lineage>
</organism>
<evidence type="ECO:0000313" key="2">
    <source>
        <dbReference type="EMBL" id="PWL54823.1"/>
    </source>
</evidence>